<evidence type="ECO:0000256" key="1">
    <source>
        <dbReference type="ARBA" id="ARBA00022692"/>
    </source>
</evidence>
<evidence type="ECO:0000256" key="3">
    <source>
        <dbReference type="ARBA" id="ARBA00023136"/>
    </source>
</evidence>
<feature type="transmembrane region" description="Helical" evidence="4">
    <location>
        <begin position="51"/>
        <end position="71"/>
    </location>
</feature>
<dbReference type="SUPFAM" id="SSF103473">
    <property type="entry name" value="MFS general substrate transporter"/>
    <property type="match status" value="1"/>
</dbReference>
<dbReference type="AlphaFoldDB" id="A0A2W5RUE7"/>
<dbReference type="PANTHER" id="PTHR23539">
    <property type="entry name" value="MFS TRANSPORTER"/>
    <property type="match status" value="1"/>
</dbReference>
<dbReference type="InterPro" id="IPR036259">
    <property type="entry name" value="MFS_trans_sf"/>
</dbReference>
<evidence type="ECO:0000256" key="2">
    <source>
        <dbReference type="ARBA" id="ARBA00022989"/>
    </source>
</evidence>
<keyword evidence="3 4" id="KW-0472">Membrane</keyword>
<keyword evidence="1 4" id="KW-0812">Transmembrane</keyword>
<feature type="transmembrane region" description="Helical" evidence="4">
    <location>
        <begin position="227"/>
        <end position="249"/>
    </location>
</feature>
<feature type="transmembrane region" description="Helical" evidence="4">
    <location>
        <begin position="83"/>
        <end position="107"/>
    </location>
</feature>
<dbReference type="InterPro" id="IPR011701">
    <property type="entry name" value="MFS"/>
</dbReference>
<dbReference type="GO" id="GO:0022857">
    <property type="term" value="F:transmembrane transporter activity"/>
    <property type="evidence" value="ECO:0007669"/>
    <property type="project" value="InterPro"/>
</dbReference>
<feature type="transmembrane region" description="Helical" evidence="4">
    <location>
        <begin position="328"/>
        <end position="349"/>
    </location>
</feature>
<feature type="transmembrane region" description="Helical" evidence="4">
    <location>
        <begin position="391"/>
        <end position="412"/>
    </location>
</feature>
<feature type="transmembrane region" description="Helical" evidence="4">
    <location>
        <begin position="113"/>
        <end position="134"/>
    </location>
</feature>
<dbReference type="Pfam" id="PF07690">
    <property type="entry name" value="MFS_1"/>
    <property type="match status" value="1"/>
</dbReference>
<reference evidence="5 6" key="1">
    <citation type="submission" date="2017-08" db="EMBL/GenBank/DDBJ databases">
        <title>Infants hospitalized years apart are colonized by the same room-sourced microbial strains.</title>
        <authorList>
            <person name="Brooks B."/>
            <person name="Olm M.R."/>
            <person name="Firek B.A."/>
            <person name="Baker R."/>
            <person name="Thomas B.C."/>
            <person name="Morowitz M.J."/>
            <person name="Banfield J.F."/>
        </authorList>
    </citation>
    <scope>NUCLEOTIDE SEQUENCE [LARGE SCALE GENOMIC DNA]</scope>
    <source>
        <strain evidence="5">S2_005_003_R2_41</strain>
    </source>
</reference>
<dbReference type="EMBL" id="QFPP01000138">
    <property type="protein sequence ID" value="PZQ74297.1"/>
    <property type="molecule type" value="Genomic_DNA"/>
</dbReference>
<gene>
    <name evidence="5" type="ORF">DI563_12700</name>
</gene>
<proteinExistence type="predicted"/>
<feature type="transmembrane region" description="Helical" evidence="4">
    <location>
        <begin position="269"/>
        <end position="293"/>
    </location>
</feature>
<accession>A0A2W5RUE7</accession>
<keyword evidence="2 4" id="KW-1133">Transmembrane helix</keyword>
<comment type="caution">
    <text evidence="5">The sequence shown here is derived from an EMBL/GenBank/DDBJ whole genome shotgun (WGS) entry which is preliminary data.</text>
</comment>
<dbReference type="Proteomes" id="UP000249135">
    <property type="component" value="Unassembled WGS sequence"/>
</dbReference>
<name>A0A2W5RUE7_VARPD</name>
<dbReference type="CDD" id="cd06174">
    <property type="entry name" value="MFS"/>
    <property type="match status" value="1"/>
</dbReference>
<organism evidence="5 6">
    <name type="scientific">Variovorax paradoxus</name>
    <dbReference type="NCBI Taxonomy" id="34073"/>
    <lineage>
        <taxon>Bacteria</taxon>
        <taxon>Pseudomonadati</taxon>
        <taxon>Pseudomonadota</taxon>
        <taxon>Betaproteobacteria</taxon>
        <taxon>Burkholderiales</taxon>
        <taxon>Comamonadaceae</taxon>
        <taxon>Variovorax</taxon>
    </lineage>
</organism>
<dbReference type="Gene3D" id="1.20.1250.20">
    <property type="entry name" value="MFS general substrate transporter like domains"/>
    <property type="match status" value="2"/>
</dbReference>
<evidence type="ECO:0000256" key="4">
    <source>
        <dbReference type="SAM" id="Phobius"/>
    </source>
</evidence>
<sequence>MPLEAGPRAGAPATAASLTALAWTAFFLADVRDGLGPFLATYLQSQRVDQTLIGVTMTAGGLAAVLMTPFAGAWADRWTAKRALMAIAVVAVMLGSGCAFLTTSPWLLIGSQVVAGAAGALLAAALAALTLGLARREGLRRQTGRNEAWSHAGNIVSALGAGIVAQQFGAPWMMSVMAVMAVGSLLCLATIRAGDIDHAAARGVEAGAADTQAAGPGGFSELLRHRALWLFALACAFFHLGNAAMLPLLNQRLAPLLNQRLAATQPDAASLLWTGVAIVVAQLTMVPVALWVARSRRLDLSAFVYLAILILPVRGLLAWGFPSVWANIPVQVLDGIAAGALGVATPLMVERYARGTGRYNLALGLVLTLQGIGAALSAGVANAVVGARGHFGLAFAVLAGCALLAMPVFMLAQRANAREDSRTG</sequence>
<feature type="transmembrane region" description="Helical" evidence="4">
    <location>
        <begin position="146"/>
        <end position="166"/>
    </location>
</feature>
<evidence type="ECO:0000313" key="5">
    <source>
        <dbReference type="EMBL" id="PZQ74297.1"/>
    </source>
</evidence>
<feature type="transmembrane region" description="Helical" evidence="4">
    <location>
        <begin position="12"/>
        <end position="31"/>
    </location>
</feature>
<feature type="transmembrane region" description="Helical" evidence="4">
    <location>
        <begin position="172"/>
        <end position="191"/>
    </location>
</feature>
<feature type="transmembrane region" description="Helical" evidence="4">
    <location>
        <begin position="300"/>
        <end position="322"/>
    </location>
</feature>
<evidence type="ECO:0000313" key="6">
    <source>
        <dbReference type="Proteomes" id="UP000249135"/>
    </source>
</evidence>
<protein>
    <submittedName>
        <fullName evidence="5">MFS transporter</fullName>
    </submittedName>
</protein>
<dbReference type="PANTHER" id="PTHR23539:SF1">
    <property type="entry name" value="MAJOR FACILITATOR SUPERFAMILY (MFS) PROFILE DOMAIN-CONTAINING PROTEIN"/>
    <property type="match status" value="1"/>
</dbReference>
<feature type="transmembrane region" description="Helical" evidence="4">
    <location>
        <begin position="361"/>
        <end position="385"/>
    </location>
</feature>